<proteinExistence type="predicted"/>
<dbReference type="Proteomes" id="UP000075806">
    <property type="component" value="Unassembled WGS sequence"/>
</dbReference>
<comment type="caution">
    <text evidence="2">The sequence shown here is derived from an EMBL/GenBank/DDBJ whole genome shotgun (WGS) entry which is preliminary data.</text>
</comment>
<dbReference type="EMBL" id="LTAO01000006">
    <property type="protein sequence ID" value="KYG33516.1"/>
    <property type="molecule type" value="Genomic_DNA"/>
</dbReference>
<reference evidence="2" key="1">
    <citation type="submission" date="2016-02" db="EMBL/GenBank/DDBJ databases">
        <title>Genome sequence of Bacillus trypoxylicola KCTC 13244(T).</title>
        <authorList>
            <person name="Jeong H."/>
            <person name="Park S.-H."/>
            <person name="Choi S.-K."/>
        </authorList>
    </citation>
    <scope>NUCLEOTIDE SEQUENCE [LARGE SCALE GENOMIC DNA]</scope>
    <source>
        <strain evidence="2">KCTC 13244</strain>
    </source>
</reference>
<organism evidence="2 3">
    <name type="scientific">Alkalihalobacillus trypoxylicola</name>
    <dbReference type="NCBI Taxonomy" id="519424"/>
    <lineage>
        <taxon>Bacteria</taxon>
        <taxon>Bacillati</taxon>
        <taxon>Bacillota</taxon>
        <taxon>Bacilli</taxon>
        <taxon>Bacillales</taxon>
        <taxon>Bacillaceae</taxon>
        <taxon>Alkalihalobacillus</taxon>
    </lineage>
</organism>
<evidence type="ECO:0000313" key="3">
    <source>
        <dbReference type="Proteomes" id="UP000075806"/>
    </source>
</evidence>
<feature type="transmembrane region" description="Helical" evidence="1">
    <location>
        <begin position="12"/>
        <end position="32"/>
    </location>
</feature>
<accession>A0A162ER39</accession>
<gene>
    <name evidence="2" type="ORF">AZF04_16275</name>
</gene>
<dbReference type="OrthoDB" id="9983899at2"/>
<keyword evidence="1" id="KW-1133">Transmembrane helix</keyword>
<sequence>MHYGEYAIRTYYLVLFVFSALGVLFILLPFLFNEILPKVKMVFIMVGIIILLLSTIFLITSGYWGIEKLFSL</sequence>
<keyword evidence="1" id="KW-0812">Transmembrane</keyword>
<keyword evidence="3" id="KW-1185">Reference proteome</keyword>
<name>A0A162ER39_9BACI</name>
<evidence type="ECO:0000256" key="1">
    <source>
        <dbReference type="SAM" id="Phobius"/>
    </source>
</evidence>
<evidence type="ECO:0000313" key="2">
    <source>
        <dbReference type="EMBL" id="KYG33516.1"/>
    </source>
</evidence>
<protein>
    <submittedName>
        <fullName evidence="2">Uncharacterized protein</fullName>
    </submittedName>
</protein>
<feature type="transmembrane region" description="Helical" evidence="1">
    <location>
        <begin position="44"/>
        <end position="66"/>
    </location>
</feature>
<keyword evidence="1" id="KW-0472">Membrane</keyword>
<dbReference type="AlphaFoldDB" id="A0A162ER39"/>
<dbReference type="RefSeq" id="WP_061947826.1">
    <property type="nucleotide sequence ID" value="NZ_LTAO01000006.1"/>
</dbReference>